<gene>
    <name evidence="2" type="ORF">GCM10007901_29780</name>
</gene>
<organism evidence="2 3">
    <name type="scientific">Dyella acidisoli</name>
    <dbReference type="NCBI Taxonomy" id="1867834"/>
    <lineage>
        <taxon>Bacteria</taxon>
        <taxon>Pseudomonadati</taxon>
        <taxon>Pseudomonadota</taxon>
        <taxon>Gammaproteobacteria</taxon>
        <taxon>Lysobacterales</taxon>
        <taxon>Rhodanobacteraceae</taxon>
        <taxon>Dyella</taxon>
    </lineage>
</organism>
<dbReference type="CDD" id="cd00267">
    <property type="entry name" value="ABC_ATPase"/>
    <property type="match status" value="1"/>
</dbReference>
<comment type="caution">
    <text evidence="2">The sequence shown here is derived from an EMBL/GenBank/DDBJ whole genome shotgun (WGS) entry which is preliminary data.</text>
</comment>
<dbReference type="SMART" id="SM00404">
    <property type="entry name" value="PTPc_motif"/>
    <property type="match status" value="1"/>
</dbReference>
<keyword evidence="3" id="KW-1185">Reference proteome</keyword>
<feature type="domain" description="Tyrosine specific protein phosphatases" evidence="1">
    <location>
        <begin position="242"/>
        <end position="290"/>
    </location>
</feature>
<dbReference type="InterPro" id="IPR027417">
    <property type="entry name" value="P-loop_NTPase"/>
</dbReference>
<dbReference type="Gene3D" id="3.90.190.10">
    <property type="entry name" value="Protein tyrosine phosphatase superfamily"/>
    <property type="match status" value="1"/>
</dbReference>
<dbReference type="InterPro" id="IPR016130">
    <property type="entry name" value="Tyr_Pase_AS"/>
</dbReference>
<dbReference type="InterPro" id="IPR003595">
    <property type="entry name" value="Tyr_Pase_cat"/>
</dbReference>
<dbReference type="Pfam" id="PF22785">
    <property type="entry name" value="Tc-R-P"/>
    <property type="match status" value="1"/>
</dbReference>
<dbReference type="PROSITE" id="PS00383">
    <property type="entry name" value="TYR_PHOSPHATASE_1"/>
    <property type="match status" value="1"/>
</dbReference>
<accession>A0ABQ5XQK5</accession>
<evidence type="ECO:0000313" key="3">
    <source>
        <dbReference type="Proteomes" id="UP001156670"/>
    </source>
</evidence>
<dbReference type="InterPro" id="IPR000387">
    <property type="entry name" value="Tyr_Pase_dom"/>
</dbReference>
<proteinExistence type="predicted"/>
<sequence length="303" mass="33387">MDGQTSIPFDVLDLWLRNAGHGDASVLITAQVETWPRAIRRYFAVMRQLHEPADIYLLDEPTAGLEDGMAMVVRQRIKTLANNACVVVATHNRLDCLEAGGQTVLLAGGTVQECNDSRQFFSNPGTQAGRIYVETGNCNLPMRIRSARPDDDVWWLIPGLLCGMSRPGMMAAAPKQFRHLSDKGIHVLICTEERCIYSAREPSEFGLQAYHFPIPDLAPPNFGQASDICRIAEAAIARRRGVAVHCRGGLGRTGTVLASVLVWLGDDPDGAIEKVRSARPMAIQSGAQENFVHDFARRISEWH</sequence>
<dbReference type="InterPro" id="IPR050561">
    <property type="entry name" value="PTP"/>
</dbReference>
<dbReference type="SUPFAM" id="SSF52540">
    <property type="entry name" value="P-loop containing nucleoside triphosphate hydrolases"/>
    <property type="match status" value="1"/>
</dbReference>
<dbReference type="Gene3D" id="3.40.50.300">
    <property type="entry name" value="P-loop containing nucleotide triphosphate hydrolases"/>
    <property type="match status" value="1"/>
</dbReference>
<dbReference type="SUPFAM" id="SSF52799">
    <property type="entry name" value="(Phosphotyrosine protein) phosphatases II"/>
    <property type="match status" value="1"/>
</dbReference>
<dbReference type="InterPro" id="IPR029021">
    <property type="entry name" value="Prot-tyrosine_phosphatase-like"/>
</dbReference>
<protein>
    <recommendedName>
        <fullName evidence="1">Tyrosine specific protein phosphatases domain-containing protein</fullName>
    </recommendedName>
</protein>
<evidence type="ECO:0000313" key="2">
    <source>
        <dbReference type="EMBL" id="GLQ94027.1"/>
    </source>
</evidence>
<dbReference type="PANTHER" id="PTHR23339">
    <property type="entry name" value="TYROSINE SPECIFIC PROTEIN PHOSPHATASE AND DUAL SPECIFICITY PROTEIN PHOSPHATASE"/>
    <property type="match status" value="1"/>
</dbReference>
<reference evidence="3" key="1">
    <citation type="journal article" date="2019" name="Int. J. Syst. Evol. Microbiol.">
        <title>The Global Catalogue of Microorganisms (GCM) 10K type strain sequencing project: providing services to taxonomists for standard genome sequencing and annotation.</title>
        <authorList>
            <consortium name="The Broad Institute Genomics Platform"/>
            <consortium name="The Broad Institute Genome Sequencing Center for Infectious Disease"/>
            <person name="Wu L."/>
            <person name="Ma J."/>
        </authorList>
    </citation>
    <scope>NUCLEOTIDE SEQUENCE [LARGE SCALE GENOMIC DNA]</scope>
    <source>
        <strain evidence="3">NBRC 111980</strain>
    </source>
</reference>
<dbReference type="EMBL" id="BSOB01000027">
    <property type="protein sequence ID" value="GLQ94027.1"/>
    <property type="molecule type" value="Genomic_DNA"/>
</dbReference>
<dbReference type="Proteomes" id="UP001156670">
    <property type="component" value="Unassembled WGS sequence"/>
</dbReference>
<evidence type="ECO:0000259" key="1">
    <source>
        <dbReference type="PROSITE" id="PS50056"/>
    </source>
</evidence>
<dbReference type="PROSITE" id="PS50056">
    <property type="entry name" value="TYR_PHOSPHATASE_2"/>
    <property type="match status" value="1"/>
</dbReference>
<name>A0ABQ5XQK5_9GAMM</name>